<evidence type="ECO:0000313" key="6">
    <source>
        <dbReference type="Proteomes" id="UP001140217"/>
    </source>
</evidence>
<dbReference type="EMBL" id="JANBUL010000018">
    <property type="protein sequence ID" value="KAJ2784908.1"/>
    <property type="molecule type" value="Genomic_DNA"/>
</dbReference>
<dbReference type="InterPro" id="IPR000182">
    <property type="entry name" value="GNAT_dom"/>
</dbReference>
<comment type="caution">
    <text evidence="5">The sequence shown here is derived from an EMBL/GenBank/DDBJ whole genome shotgun (WGS) entry which is preliminary data.</text>
</comment>
<sequence>MTGSEPLSMDEEYAMQESWRADSDKCTFIVLAKDPQAGPGGCDIYDNSQMVGDVNFFLNGSDGPHEAELEVMIAEAGASGKGIATEVLALMMHYAVNDAAVTDFVARIKETNDASIHIFRDKFGFVETERSRAFKEVTLRRSADAGLCAVLDQHAAGAARVEYNAALAAPPAAA</sequence>
<evidence type="ECO:0000256" key="1">
    <source>
        <dbReference type="ARBA" id="ARBA00009342"/>
    </source>
</evidence>
<evidence type="ECO:0000256" key="2">
    <source>
        <dbReference type="ARBA" id="ARBA00022679"/>
    </source>
</evidence>
<dbReference type="PANTHER" id="PTHR13256:SF16">
    <property type="entry name" value="ALPHA_BETA-TUBULIN-N-ACETYLTRANSFERASE 9"/>
    <property type="match status" value="1"/>
</dbReference>
<evidence type="ECO:0000313" key="5">
    <source>
        <dbReference type="EMBL" id="KAJ2784908.1"/>
    </source>
</evidence>
<feature type="domain" description="N-acetyltransferase" evidence="4">
    <location>
        <begin position="23"/>
        <end position="120"/>
    </location>
</feature>
<keyword evidence="3" id="KW-0012">Acyltransferase</keyword>
<dbReference type="OrthoDB" id="5043642at2759"/>
<name>A0A9W8HLG7_9FUNG</name>
<reference evidence="5" key="1">
    <citation type="submission" date="2022-07" db="EMBL/GenBank/DDBJ databases">
        <title>Phylogenomic reconstructions and comparative analyses of Kickxellomycotina fungi.</title>
        <authorList>
            <person name="Reynolds N.K."/>
            <person name="Stajich J.E."/>
            <person name="Barry K."/>
            <person name="Grigoriev I.V."/>
            <person name="Crous P."/>
            <person name="Smith M.E."/>
        </authorList>
    </citation>
    <scope>NUCLEOTIDE SEQUENCE</scope>
    <source>
        <strain evidence="5">NBRC 105414</strain>
    </source>
</reference>
<dbReference type="PANTHER" id="PTHR13256">
    <property type="entry name" value="N-ACETYLTRANSFERASE 9"/>
    <property type="match status" value="1"/>
</dbReference>
<dbReference type="InterPro" id="IPR039135">
    <property type="entry name" value="NAT9-like"/>
</dbReference>
<dbReference type="SUPFAM" id="SSF55729">
    <property type="entry name" value="Acyl-CoA N-acyltransferases (Nat)"/>
    <property type="match status" value="1"/>
</dbReference>
<dbReference type="Gene3D" id="3.40.630.30">
    <property type="match status" value="1"/>
</dbReference>
<evidence type="ECO:0000256" key="3">
    <source>
        <dbReference type="ARBA" id="ARBA00023315"/>
    </source>
</evidence>
<evidence type="ECO:0000259" key="4">
    <source>
        <dbReference type="Pfam" id="PF13302"/>
    </source>
</evidence>
<dbReference type="Pfam" id="PF13302">
    <property type="entry name" value="Acetyltransf_3"/>
    <property type="match status" value="1"/>
</dbReference>
<dbReference type="InterPro" id="IPR016181">
    <property type="entry name" value="Acyl_CoA_acyltransferase"/>
</dbReference>
<keyword evidence="2" id="KW-0808">Transferase</keyword>
<dbReference type="GO" id="GO:0008080">
    <property type="term" value="F:N-acetyltransferase activity"/>
    <property type="evidence" value="ECO:0007669"/>
    <property type="project" value="InterPro"/>
</dbReference>
<keyword evidence="6" id="KW-1185">Reference proteome</keyword>
<proteinExistence type="inferred from homology"/>
<comment type="similarity">
    <text evidence="1">Belongs to the acetyltransferase family. GNAT subfamily.</text>
</comment>
<dbReference type="Proteomes" id="UP001140217">
    <property type="component" value="Unassembled WGS sequence"/>
</dbReference>
<organism evidence="5 6">
    <name type="scientific">Coemansia javaensis</name>
    <dbReference type="NCBI Taxonomy" id="2761396"/>
    <lineage>
        <taxon>Eukaryota</taxon>
        <taxon>Fungi</taxon>
        <taxon>Fungi incertae sedis</taxon>
        <taxon>Zoopagomycota</taxon>
        <taxon>Kickxellomycotina</taxon>
        <taxon>Kickxellomycetes</taxon>
        <taxon>Kickxellales</taxon>
        <taxon>Kickxellaceae</taxon>
        <taxon>Coemansia</taxon>
    </lineage>
</organism>
<gene>
    <name evidence="5" type="ORF">H4R18_000833</name>
</gene>
<accession>A0A9W8HLG7</accession>
<protein>
    <recommendedName>
        <fullName evidence="4">N-acetyltransferase domain-containing protein</fullName>
    </recommendedName>
</protein>
<dbReference type="AlphaFoldDB" id="A0A9W8HLG7"/>